<dbReference type="SUPFAM" id="SSF56752">
    <property type="entry name" value="D-aminoacid aminotransferase-like PLP-dependent enzymes"/>
    <property type="match status" value="1"/>
</dbReference>
<organism evidence="2 3">
    <name type="scientific">Deinococcus aerius</name>
    <dbReference type="NCBI Taxonomy" id="200253"/>
    <lineage>
        <taxon>Bacteria</taxon>
        <taxon>Thermotogati</taxon>
        <taxon>Deinococcota</taxon>
        <taxon>Deinococci</taxon>
        <taxon>Deinococcales</taxon>
        <taxon>Deinococcaceae</taxon>
        <taxon>Deinococcus</taxon>
    </lineage>
</organism>
<evidence type="ECO:0000256" key="1">
    <source>
        <dbReference type="ARBA" id="ARBA00009320"/>
    </source>
</evidence>
<protein>
    <submittedName>
        <fullName evidence="2">Aminodeoxychorismate lyase apoprotein</fullName>
    </submittedName>
</protein>
<gene>
    <name evidence="2" type="ORF">DAERI_010280</name>
</gene>
<proteinExistence type="inferred from homology"/>
<dbReference type="GO" id="GO:0016829">
    <property type="term" value="F:lyase activity"/>
    <property type="evidence" value="ECO:0007669"/>
    <property type="project" value="UniProtKB-KW"/>
</dbReference>
<dbReference type="InterPro" id="IPR001544">
    <property type="entry name" value="Aminotrans_IV"/>
</dbReference>
<dbReference type="InterPro" id="IPR043131">
    <property type="entry name" value="BCAT-like_N"/>
</dbReference>
<dbReference type="Pfam" id="PF01063">
    <property type="entry name" value="Aminotran_4"/>
    <property type="match status" value="1"/>
</dbReference>
<dbReference type="Proteomes" id="UP000236569">
    <property type="component" value="Unassembled WGS sequence"/>
</dbReference>
<keyword evidence="3" id="KW-1185">Reference proteome</keyword>
<keyword evidence="2" id="KW-0456">Lyase</keyword>
<accession>A0A2I9DDU0</accession>
<dbReference type="Gene3D" id="3.20.10.10">
    <property type="entry name" value="D-amino Acid Aminotransferase, subunit A, domain 2"/>
    <property type="match status" value="1"/>
</dbReference>
<comment type="similarity">
    <text evidence="1">Belongs to the class-IV pyridoxal-phosphate-dependent aminotransferase family.</text>
</comment>
<evidence type="ECO:0000313" key="2">
    <source>
        <dbReference type="EMBL" id="GBF04108.1"/>
    </source>
</evidence>
<dbReference type="InterPro" id="IPR043132">
    <property type="entry name" value="BCAT-like_C"/>
</dbReference>
<dbReference type="EMBL" id="BFAG01000001">
    <property type="protein sequence ID" value="GBF04108.1"/>
    <property type="molecule type" value="Genomic_DNA"/>
</dbReference>
<dbReference type="InterPro" id="IPR036038">
    <property type="entry name" value="Aminotransferase-like"/>
</dbReference>
<evidence type="ECO:0000313" key="3">
    <source>
        <dbReference type="Proteomes" id="UP000236569"/>
    </source>
</evidence>
<comment type="caution">
    <text evidence="2">The sequence shown here is derived from an EMBL/GenBank/DDBJ whole genome shotgun (WGS) entry which is preliminary data.</text>
</comment>
<reference evidence="3" key="1">
    <citation type="submission" date="2018-01" db="EMBL/GenBank/DDBJ databases">
        <title>Draft Genome Sequence of the Radioresistant Bacterium Deinococcus aerius TR0125, Isolated from the Higher Atmosphere above Japan.</title>
        <authorList>
            <person name="Satoh K."/>
            <person name="Arai H."/>
            <person name="Sanzen T."/>
            <person name="Kawaguchi Y."/>
            <person name="Hayashi H."/>
            <person name="Yokobori S."/>
            <person name="Yamagishi A."/>
            <person name="Oono Y."/>
            <person name="Narumi I."/>
        </authorList>
    </citation>
    <scope>NUCLEOTIDE SEQUENCE [LARGE SCALE GENOMIC DNA]</scope>
    <source>
        <strain evidence="3">TR0125</strain>
    </source>
</reference>
<dbReference type="PANTHER" id="PTHR42743">
    <property type="entry name" value="AMINO-ACID AMINOTRANSFERASE"/>
    <property type="match status" value="1"/>
</dbReference>
<dbReference type="GO" id="GO:0046394">
    <property type="term" value="P:carboxylic acid biosynthetic process"/>
    <property type="evidence" value="ECO:0007669"/>
    <property type="project" value="UniProtKB-ARBA"/>
</dbReference>
<dbReference type="AlphaFoldDB" id="A0A2I9DDU0"/>
<dbReference type="OrthoDB" id="9805628at2"/>
<name>A0A2I9DDU0_9DEIO</name>
<dbReference type="InterPro" id="IPR050571">
    <property type="entry name" value="Class-IV_PLP-Dep_Aminotrnsfr"/>
</dbReference>
<sequence length="231" mass="24552">MDAGAWLHGEAAFTTVRTQWGRPLLWKSHLARLAGTCAFLGLPVPEGELPPLDPLPWGLLRLTATANALFWSHRPLSPGPRPGGGVSVRITRQQVHPQLAAHKTGNYLPYLLAGREAARAVAFEGWLTDAAGNVVDGGRTSPLLELGGRLVVPAGGLPSITRAAFLEGREVEERPVPVSELPRVTRAWLCGSGVGIVPVREIGGEGWGVALPTLWPEVSHPALVWPGEPAT</sequence>
<dbReference type="PANTHER" id="PTHR42743:SF4">
    <property type="entry name" value="BRANCHED-CHAIN-AMINO-ACID AMINOTRANSFERASE-RELATED"/>
    <property type="match status" value="1"/>
</dbReference>
<dbReference type="Gene3D" id="3.30.470.10">
    <property type="match status" value="1"/>
</dbReference>